<dbReference type="AlphaFoldDB" id="A0A1S1R9Z4"/>
<dbReference type="NCBIfam" id="NF006734">
    <property type="entry name" value="PRK09266.1"/>
    <property type="match status" value="1"/>
</dbReference>
<keyword evidence="1" id="KW-0032">Aminotransferase</keyword>
<keyword evidence="2" id="KW-1185">Reference proteome</keyword>
<proteinExistence type="predicted"/>
<evidence type="ECO:0000313" key="2">
    <source>
        <dbReference type="Proteomes" id="UP000179627"/>
    </source>
</evidence>
<protein>
    <submittedName>
        <fullName evidence="1">Aminotransferase class IV</fullName>
    </submittedName>
</protein>
<dbReference type="InterPro" id="IPR043132">
    <property type="entry name" value="BCAT-like_C"/>
</dbReference>
<sequence length="309" mass="32243">MNAVEPPPYIEVDGRPADGTGLRDLALSNDGHLTTMQVRAGRVRGLAPHLSRLDHANQELYGAPLDAGLVRDRIRHALAVAPAATAPPTVAAPAEAGQAAGVPARSVDATVRVVVFPTGPGAVSVLVSVGRPAEPASAPLRLCSLRYQRPFAHIKHLGTFGQLHGSRLARRRGFDDALLVTTDGRVCETTVATIGFVAAPARGRTAGPATVIWPEAPSLCGVTMTLLDEQLRGTALASPPASGTGPPTVAGTRREPVRLAEVGGFHTVFVANARGLAAVERIDDTLVPPDPEVMAGLRRLYAAVPWDEI</sequence>
<dbReference type="SUPFAM" id="SSF56752">
    <property type="entry name" value="D-aminoacid aminotransferase-like PLP-dependent enzymes"/>
    <property type="match status" value="1"/>
</dbReference>
<name>A0A1S1R9Z4_9ACTN</name>
<gene>
    <name evidence="1" type="ORF">CC117_12245</name>
</gene>
<keyword evidence="1" id="KW-0808">Transferase</keyword>
<dbReference type="GO" id="GO:0008483">
    <property type="term" value="F:transaminase activity"/>
    <property type="evidence" value="ECO:0007669"/>
    <property type="project" value="UniProtKB-KW"/>
</dbReference>
<dbReference type="InterPro" id="IPR001544">
    <property type="entry name" value="Aminotrans_IV"/>
</dbReference>
<comment type="caution">
    <text evidence="1">The sequence shown here is derived from an EMBL/GenBank/DDBJ whole genome shotgun (WGS) entry which is preliminary data.</text>
</comment>
<reference evidence="2" key="1">
    <citation type="submission" date="2016-07" db="EMBL/GenBank/DDBJ databases">
        <title>Sequence Frankia sp. strain CcI1.17.</title>
        <authorList>
            <person name="Ghodhbane-Gtari F."/>
            <person name="Swanson E."/>
            <person name="Gueddou A."/>
            <person name="Morris K."/>
            <person name="Hezbri K."/>
            <person name="Ktari A."/>
            <person name="Nouioui I."/>
            <person name="Abebe-Akele F."/>
            <person name="Simpson S."/>
            <person name="Thomas K."/>
            <person name="Gtari M."/>
            <person name="Tisa L.S."/>
            <person name="Hurst S."/>
        </authorList>
    </citation>
    <scope>NUCLEOTIDE SEQUENCE [LARGE SCALE GENOMIC DNA]</scope>
    <source>
        <strain evidence="2">Cc1.17</strain>
    </source>
</reference>
<dbReference type="RefSeq" id="WP_071082982.1">
    <property type="nucleotide sequence ID" value="NZ_MBLM01000047.1"/>
</dbReference>
<organism evidence="1 2">
    <name type="scientific">Parafrankia colletiae</name>
    <dbReference type="NCBI Taxonomy" id="573497"/>
    <lineage>
        <taxon>Bacteria</taxon>
        <taxon>Bacillati</taxon>
        <taxon>Actinomycetota</taxon>
        <taxon>Actinomycetes</taxon>
        <taxon>Frankiales</taxon>
        <taxon>Frankiaceae</taxon>
        <taxon>Parafrankia</taxon>
    </lineage>
</organism>
<dbReference type="EMBL" id="MBLM01000047">
    <property type="protein sequence ID" value="OHV42335.1"/>
    <property type="molecule type" value="Genomic_DNA"/>
</dbReference>
<dbReference type="Proteomes" id="UP000179627">
    <property type="component" value="Unassembled WGS sequence"/>
</dbReference>
<dbReference type="OrthoDB" id="8912228at2"/>
<dbReference type="Pfam" id="PF01063">
    <property type="entry name" value="Aminotran_4"/>
    <property type="match status" value="1"/>
</dbReference>
<evidence type="ECO:0000313" key="1">
    <source>
        <dbReference type="EMBL" id="OHV42335.1"/>
    </source>
</evidence>
<dbReference type="InterPro" id="IPR036038">
    <property type="entry name" value="Aminotransferase-like"/>
</dbReference>
<accession>A0A1S1R9Z4</accession>
<dbReference type="Gene3D" id="3.20.10.10">
    <property type="entry name" value="D-amino Acid Aminotransferase, subunit A, domain 2"/>
    <property type="match status" value="1"/>
</dbReference>